<gene>
    <name evidence="2" type="ORF">WR25_21032</name>
</gene>
<name>A0A2A2LJJ8_9BILA</name>
<proteinExistence type="predicted"/>
<evidence type="ECO:0000313" key="3">
    <source>
        <dbReference type="Proteomes" id="UP000218231"/>
    </source>
</evidence>
<comment type="caution">
    <text evidence="2">The sequence shown here is derived from an EMBL/GenBank/DDBJ whole genome shotgun (WGS) entry which is preliminary data.</text>
</comment>
<dbReference type="Proteomes" id="UP000218231">
    <property type="component" value="Unassembled WGS sequence"/>
</dbReference>
<feature type="compositionally biased region" description="Low complexity" evidence="1">
    <location>
        <begin position="30"/>
        <end position="39"/>
    </location>
</feature>
<dbReference type="OrthoDB" id="10029904at2759"/>
<keyword evidence="3" id="KW-1185">Reference proteome</keyword>
<evidence type="ECO:0000313" key="2">
    <source>
        <dbReference type="EMBL" id="PAV86436.1"/>
    </source>
</evidence>
<dbReference type="AlphaFoldDB" id="A0A2A2LJJ8"/>
<feature type="region of interest" description="Disordered" evidence="1">
    <location>
        <begin position="1"/>
        <end position="39"/>
    </location>
</feature>
<evidence type="ECO:0000256" key="1">
    <source>
        <dbReference type="SAM" id="MobiDB-lite"/>
    </source>
</evidence>
<sequence>MKRKNEQGTVAGQGLAVGVRMEHKGANRAQSTQSTQQQAALLEQQIRETRKELQEEEKHRDKWRNKFIALEAIKKQFKTTNMQKLEEDIRSSRNKLRELEADEQRLQALLEEAKANNRTVKRALDVLKPYDSEEALFEKLVEEEKQLDRRIERAEAEYRTKEADCIEVPICIAERAGGRGFDESHLSAIGFLLLFCIYRATHS</sequence>
<reference evidence="2 3" key="1">
    <citation type="journal article" date="2017" name="Curr. Biol.">
        <title>Genome architecture and evolution of a unichromosomal asexual nematode.</title>
        <authorList>
            <person name="Fradin H."/>
            <person name="Zegar C."/>
            <person name="Gutwein M."/>
            <person name="Lucas J."/>
            <person name="Kovtun M."/>
            <person name="Corcoran D."/>
            <person name="Baugh L.R."/>
            <person name="Kiontke K."/>
            <person name="Gunsalus K."/>
            <person name="Fitch D.H."/>
            <person name="Piano F."/>
        </authorList>
    </citation>
    <scope>NUCLEOTIDE SEQUENCE [LARGE SCALE GENOMIC DNA]</scope>
    <source>
        <strain evidence="2">PF1309</strain>
    </source>
</reference>
<accession>A0A2A2LJJ8</accession>
<protein>
    <submittedName>
        <fullName evidence="2">Uncharacterized protein</fullName>
    </submittedName>
</protein>
<organism evidence="2 3">
    <name type="scientific">Diploscapter pachys</name>
    <dbReference type="NCBI Taxonomy" id="2018661"/>
    <lineage>
        <taxon>Eukaryota</taxon>
        <taxon>Metazoa</taxon>
        <taxon>Ecdysozoa</taxon>
        <taxon>Nematoda</taxon>
        <taxon>Chromadorea</taxon>
        <taxon>Rhabditida</taxon>
        <taxon>Rhabditina</taxon>
        <taxon>Rhabditomorpha</taxon>
        <taxon>Rhabditoidea</taxon>
        <taxon>Rhabditidae</taxon>
        <taxon>Diploscapter</taxon>
    </lineage>
</organism>
<dbReference type="EMBL" id="LIAE01006665">
    <property type="protein sequence ID" value="PAV86436.1"/>
    <property type="molecule type" value="Genomic_DNA"/>
</dbReference>